<evidence type="ECO:0000256" key="1">
    <source>
        <dbReference type="ARBA" id="ARBA00022679"/>
    </source>
</evidence>
<reference evidence="5" key="1">
    <citation type="submission" date="2017-02" db="EMBL/GenBank/DDBJ databases">
        <authorList>
            <person name="Varghese N."/>
            <person name="Submissions S."/>
        </authorList>
    </citation>
    <scope>NUCLEOTIDE SEQUENCE [LARGE SCALE GENOMIC DNA]</scope>
    <source>
        <strain evidence="5">DSM 24967</strain>
    </source>
</reference>
<evidence type="ECO:0000259" key="3">
    <source>
        <dbReference type="PROSITE" id="PS51186"/>
    </source>
</evidence>
<feature type="domain" description="N-acetyltransferase" evidence="3">
    <location>
        <begin position="25"/>
        <end position="185"/>
    </location>
</feature>
<keyword evidence="2" id="KW-0012">Acyltransferase</keyword>
<keyword evidence="1 4" id="KW-0808">Transferase</keyword>
<protein>
    <submittedName>
        <fullName evidence="4">Phosphinothricin acetyltransferase</fullName>
    </submittedName>
</protein>
<dbReference type="GO" id="GO:0016747">
    <property type="term" value="F:acyltransferase activity, transferring groups other than amino-acyl groups"/>
    <property type="evidence" value="ECO:0007669"/>
    <property type="project" value="InterPro"/>
</dbReference>
<evidence type="ECO:0000256" key="2">
    <source>
        <dbReference type="ARBA" id="ARBA00023315"/>
    </source>
</evidence>
<dbReference type="InterPro" id="IPR016181">
    <property type="entry name" value="Acyl_CoA_acyltransferase"/>
</dbReference>
<dbReference type="SUPFAM" id="SSF55729">
    <property type="entry name" value="Acyl-CoA N-acyltransferases (Nat)"/>
    <property type="match status" value="1"/>
</dbReference>
<dbReference type="PROSITE" id="PS51186">
    <property type="entry name" value="GNAT"/>
    <property type="match status" value="1"/>
</dbReference>
<dbReference type="Proteomes" id="UP000190852">
    <property type="component" value="Unassembled WGS sequence"/>
</dbReference>
<dbReference type="AlphaFoldDB" id="A0A1T5CMV4"/>
<name>A0A1T5CMV4_9BACT</name>
<dbReference type="PANTHER" id="PTHR43072">
    <property type="entry name" value="N-ACETYLTRANSFERASE"/>
    <property type="match status" value="1"/>
</dbReference>
<organism evidence="4 5">
    <name type="scientific">Parabacteroides chartae</name>
    <dbReference type="NCBI Taxonomy" id="1037355"/>
    <lineage>
        <taxon>Bacteria</taxon>
        <taxon>Pseudomonadati</taxon>
        <taxon>Bacteroidota</taxon>
        <taxon>Bacteroidia</taxon>
        <taxon>Bacteroidales</taxon>
        <taxon>Tannerellaceae</taxon>
        <taxon>Parabacteroides</taxon>
    </lineage>
</organism>
<gene>
    <name evidence="4" type="ORF">SAMN05660349_01985</name>
</gene>
<accession>A0A1T5CMV4</accession>
<dbReference type="InterPro" id="IPR000182">
    <property type="entry name" value="GNAT_dom"/>
</dbReference>
<dbReference type="Pfam" id="PF13420">
    <property type="entry name" value="Acetyltransf_4"/>
    <property type="match status" value="1"/>
</dbReference>
<evidence type="ECO:0000313" key="5">
    <source>
        <dbReference type="Proteomes" id="UP000190852"/>
    </source>
</evidence>
<dbReference type="PANTHER" id="PTHR43072:SF23">
    <property type="entry name" value="UPF0039 PROTEIN C11D3.02C"/>
    <property type="match status" value="1"/>
</dbReference>
<dbReference type="EMBL" id="FUYQ01000013">
    <property type="protein sequence ID" value="SKB60779.1"/>
    <property type="molecule type" value="Genomic_DNA"/>
</dbReference>
<proteinExistence type="predicted"/>
<sequence>MLLKFIFLREYNSNIKLKEKIMDKYTIRNAVVSDANSICQIYNHYVLNTTVTFETSAVATDEMEKRIMDISSVYPYLVCEYEGNVIGYCYVSSWKNRCAYNSTAESSVYLHKDFTGQGIGSKLYEALFKKLDKGSLHAIIAGVAQPNEASARLHERFGFEKVAHFKQTGRKFNQWIDVAYWEIIL</sequence>
<keyword evidence="5" id="KW-1185">Reference proteome</keyword>
<dbReference type="Gene3D" id="3.40.630.30">
    <property type="match status" value="1"/>
</dbReference>
<evidence type="ECO:0000313" key="4">
    <source>
        <dbReference type="EMBL" id="SKB60779.1"/>
    </source>
</evidence>
<dbReference type="CDD" id="cd04301">
    <property type="entry name" value="NAT_SF"/>
    <property type="match status" value="1"/>
</dbReference>